<organism evidence="2 3">
    <name type="scientific">Novosphingobium chloroacetimidivorans</name>
    <dbReference type="NCBI Taxonomy" id="1428314"/>
    <lineage>
        <taxon>Bacteria</taxon>
        <taxon>Pseudomonadati</taxon>
        <taxon>Pseudomonadota</taxon>
        <taxon>Alphaproteobacteria</taxon>
        <taxon>Sphingomonadales</taxon>
        <taxon>Sphingomonadaceae</taxon>
        <taxon>Novosphingobium</taxon>
    </lineage>
</organism>
<dbReference type="RefSeq" id="WP_184248199.1">
    <property type="nucleotide sequence ID" value="NZ_JACHLR010000016.1"/>
</dbReference>
<dbReference type="AlphaFoldDB" id="A0A7W7NWY9"/>
<evidence type="ECO:0000313" key="2">
    <source>
        <dbReference type="EMBL" id="MBB4860093.1"/>
    </source>
</evidence>
<proteinExistence type="predicted"/>
<protein>
    <submittedName>
        <fullName evidence="2">Uncharacterized protein</fullName>
    </submittedName>
</protein>
<name>A0A7W7NWY9_9SPHN</name>
<keyword evidence="3" id="KW-1185">Reference proteome</keyword>
<feature type="transmembrane region" description="Helical" evidence="1">
    <location>
        <begin position="28"/>
        <end position="47"/>
    </location>
</feature>
<evidence type="ECO:0000313" key="3">
    <source>
        <dbReference type="Proteomes" id="UP000555448"/>
    </source>
</evidence>
<reference evidence="2 3" key="1">
    <citation type="submission" date="2020-08" db="EMBL/GenBank/DDBJ databases">
        <title>Functional genomics of gut bacteria from endangered species of beetles.</title>
        <authorList>
            <person name="Carlos-Shanley C."/>
        </authorList>
    </citation>
    <scope>NUCLEOTIDE SEQUENCE [LARGE SCALE GENOMIC DNA]</scope>
    <source>
        <strain evidence="2 3">S00245</strain>
    </source>
</reference>
<dbReference type="Proteomes" id="UP000555448">
    <property type="component" value="Unassembled WGS sequence"/>
</dbReference>
<evidence type="ECO:0000256" key="1">
    <source>
        <dbReference type="SAM" id="Phobius"/>
    </source>
</evidence>
<keyword evidence="1" id="KW-1133">Transmembrane helix</keyword>
<accession>A0A7W7NWY9</accession>
<dbReference type="EMBL" id="JACHLR010000016">
    <property type="protein sequence ID" value="MBB4860093.1"/>
    <property type="molecule type" value="Genomic_DNA"/>
</dbReference>
<keyword evidence="1" id="KW-0472">Membrane</keyword>
<sequence length="59" mass="6422">MGTLVAILSQLFWGVTIGALTGTVGAIAKLLLMAGSVFGGGFAVFHWRKVRDRLAFWRR</sequence>
<keyword evidence="1" id="KW-0812">Transmembrane</keyword>
<comment type="caution">
    <text evidence="2">The sequence shown here is derived from an EMBL/GenBank/DDBJ whole genome shotgun (WGS) entry which is preliminary data.</text>
</comment>
<gene>
    <name evidence="2" type="ORF">HNO88_003431</name>
</gene>